<organism evidence="1 2">
    <name type="scientific">Spiroplasma corruscae</name>
    <dbReference type="NCBI Taxonomy" id="216934"/>
    <lineage>
        <taxon>Bacteria</taxon>
        <taxon>Bacillati</taxon>
        <taxon>Mycoplasmatota</taxon>
        <taxon>Mollicutes</taxon>
        <taxon>Entomoplasmatales</taxon>
        <taxon>Spiroplasmataceae</taxon>
        <taxon>Spiroplasma</taxon>
    </lineage>
</organism>
<dbReference type="RefSeq" id="WP_094049048.1">
    <property type="nucleotide sequence ID" value="NZ_CP022535.1"/>
</dbReference>
<dbReference type="SUPFAM" id="SSF56112">
    <property type="entry name" value="Protein kinase-like (PK-like)"/>
    <property type="match status" value="1"/>
</dbReference>
<dbReference type="Proteomes" id="UP000203229">
    <property type="component" value="Chromosome"/>
</dbReference>
<keyword evidence="2" id="KW-1185">Reference proteome</keyword>
<gene>
    <name evidence="1" type="ORF">SCORR_v1c06020</name>
</gene>
<dbReference type="OrthoDB" id="389675at2"/>
<reference evidence="1 2" key="1">
    <citation type="submission" date="2017-07" db="EMBL/GenBank/DDBJ databases">
        <title>Complete genome sequence of Spiroplasma corruscae EC-1 (DSM 19793).</title>
        <authorList>
            <person name="Tsai Y.-M."/>
            <person name="Lo W.-S."/>
            <person name="Kuo C.-H."/>
        </authorList>
    </citation>
    <scope>NUCLEOTIDE SEQUENCE [LARGE SCALE GENOMIC DNA]</scope>
    <source>
        <strain evidence="1 2">EC-1</strain>
    </source>
</reference>
<accession>A0A222EQ19</accession>
<sequence length="118" mass="14180">MIFTKEFKNIGLSKKIIKRKNYLVKQKNSNYENMFKILNIAKLNKFRYIPKIKEIDNYYYRYKYIKGFTLSKIQTIDIKIILLVLSIIIKLQLLYKENGKVINHNDISPLNVVFNKKT</sequence>
<dbReference type="EMBL" id="CP022535">
    <property type="protein sequence ID" value="ASP28374.1"/>
    <property type="molecule type" value="Genomic_DNA"/>
</dbReference>
<evidence type="ECO:0000313" key="1">
    <source>
        <dbReference type="EMBL" id="ASP28374.1"/>
    </source>
</evidence>
<name>A0A222EQ19_9MOLU</name>
<dbReference type="InterPro" id="IPR011009">
    <property type="entry name" value="Kinase-like_dom_sf"/>
</dbReference>
<dbReference type="KEGG" id="scou:SCORR_v1c06020"/>
<dbReference type="AlphaFoldDB" id="A0A222EQ19"/>
<proteinExistence type="predicted"/>
<protein>
    <recommendedName>
        <fullName evidence="3">Protein kinase domain-containing protein</fullName>
    </recommendedName>
</protein>
<evidence type="ECO:0000313" key="2">
    <source>
        <dbReference type="Proteomes" id="UP000203229"/>
    </source>
</evidence>
<evidence type="ECO:0008006" key="3">
    <source>
        <dbReference type="Google" id="ProtNLM"/>
    </source>
</evidence>